<keyword evidence="2" id="KW-1185">Reference proteome</keyword>
<dbReference type="Proteomes" id="UP001153269">
    <property type="component" value="Unassembled WGS sequence"/>
</dbReference>
<proteinExistence type="predicted"/>
<evidence type="ECO:0000313" key="2">
    <source>
        <dbReference type="Proteomes" id="UP001153269"/>
    </source>
</evidence>
<dbReference type="EMBL" id="CADEAL010000239">
    <property type="protein sequence ID" value="CAB1417034.1"/>
    <property type="molecule type" value="Genomic_DNA"/>
</dbReference>
<evidence type="ECO:0000313" key="1">
    <source>
        <dbReference type="EMBL" id="CAB1417034.1"/>
    </source>
</evidence>
<name>A0A9N7YAA5_PLEPL</name>
<protein>
    <submittedName>
        <fullName evidence="1">Uncharacterized protein</fullName>
    </submittedName>
</protein>
<gene>
    <name evidence="1" type="ORF">PLEPLA_LOCUS4835</name>
</gene>
<sequence length="104" mass="11587">MNLQQGLFHYPSASVEISRTNTSQEVSAAFCTEREKSNMYKPFCLHHLLPTGPHLKSACPCSPVSNISRPFFHPPTRGPSRNIKKSTAETDVDIEQQDGLFALL</sequence>
<comment type="caution">
    <text evidence="1">The sequence shown here is derived from an EMBL/GenBank/DDBJ whole genome shotgun (WGS) entry which is preliminary data.</text>
</comment>
<organism evidence="1 2">
    <name type="scientific">Pleuronectes platessa</name>
    <name type="common">European plaice</name>
    <dbReference type="NCBI Taxonomy" id="8262"/>
    <lineage>
        <taxon>Eukaryota</taxon>
        <taxon>Metazoa</taxon>
        <taxon>Chordata</taxon>
        <taxon>Craniata</taxon>
        <taxon>Vertebrata</taxon>
        <taxon>Euteleostomi</taxon>
        <taxon>Actinopterygii</taxon>
        <taxon>Neopterygii</taxon>
        <taxon>Teleostei</taxon>
        <taxon>Neoteleostei</taxon>
        <taxon>Acanthomorphata</taxon>
        <taxon>Carangaria</taxon>
        <taxon>Pleuronectiformes</taxon>
        <taxon>Pleuronectoidei</taxon>
        <taxon>Pleuronectidae</taxon>
        <taxon>Pleuronectes</taxon>
    </lineage>
</organism>
<accession>A0A9N7YAA5</accession>
<dbReference type="AlphaFoldDB" id="A0A9N7YAA5"/>
<reference evidence="1" key="1">
    <citation type="submission" date="2020-03" db="EMBL/GenBank/DDBJ databases">
        <authorList>
            <person name="Weist P."/>
        </authorList>
    </citation>
    <scope>NUCLEOTIDE SEQUENCE</scope>
</reference>